<accession>A0ABP1BJW1</accession>
<organism evidence="2 3">
    <name type="scientific">Sphagnum jensenii</name>
    <dbReference type="NCBI Taxonomy" id="128206"/>
    <lineage>
        <taxon>Eukaryota</taxon>
        <taxon>Viridiplantae</taxon>
        <taxon>Streptophyta</taxon>
        <taxon>Embryophyta</taxon>
        <taxon>Bryophyta</taxon>
        <taxon>Sphagnophytina</taxon>
        <taxon>Sphagnopsida</taxon>
        <taxon>Sphagnales</taxon>
        <taxon>Sphagnaceae</taxon>
        <taxon>Sphagnum</taxon>
    </lineage>
</organism>
<evidence type="ECO:0000313" key="2">
    <source>
        <dbReference type="EMBL" id="CAK9875874.1"/>
    </source>
</evidence>
<dbReference type="InterPro" id="IPR052559">
    <property type="entry name" value="V-haloperoxidase"/>
</dbReference>
<dbReference type="Proteomes" id="UP001497522">
    <property type="component" value="Chromosome 5"/>
</dbReference>
<dbReference type="InterPro" id="IPR036938">
    <property type="entry name" value="PAP2/HPO_sf"/>
</dbReference>
<dbReference type="Gene3D" id="1.10.606.20">
    <property type="match status" value="1"/>
</dbReference>
<dbReference type="EMBL" id="OZ023706">
    <property type="protein sequence ID" value="CAK9875874.1"/>
    <property type="molecule type" value="Genomic_DNA"/>
</dbReference>
<evidence type="ECO:0000313" key="3">
    <source>
        <dbReference type="Proteomes" id="UP001497522"/>
    </source>
</evidence>
<keyword evidence="3" id="KW-1185">Reference proteome</keyword>
<evidence type="ECO:0000256" key="1">
    <source>
        <dbReference type="SAM" id="SignalP"/>
    </source>
</evidence>
<reference evidence="2" key="1">
    <citation type="submission" date="2024-03" db="EMBL/GenBank/DDBJ databases">
        <authorList>
            <consortium name="ELIXIR-Norway"/>
            <consortium name="Elixir Norway"/>
        </authorList>
    </citation>
    <scope>NUCLEOTIDE SEQUENCE</scope>
</reference>
<dbReference type="SUPFAM" id="SSF48317">
    <property type="entry name" value="Acid phosphatase/Vanadium-dependent haloperoxidase"/>
    <property type="match status" value="1"/>
</dbReference>
<dbReference type="PANTHER" id="PTHR34599">
    <property type="entry name" value="PEROXIDASE-RELATED"/>
    <property type="match status" value="1"/>
</dbReference>
<name>A0ABP1BJW1_9BRYO</name>
<feature type="chain" id="PRO_5046059624" evidence="1">
    <location>
        <begin position="29"/>
        <end position="414"/>
    </location>
</feature>
<feature type="signal peptide" evidence="1">
    <location>
        <begin position="1"/>
        <end position="28"/>
    </location>
</feature>
<protein>
    <submittedName>
        <fullName evidence="2">Uncharacterized protein</fullName>
    </submittedName>
</protein>
<sequence>MAMKLAANLVGCVCILACFSSCVYNASAAVDNVITQWNAVTQQVVRTLGLPNQIASRTYSFVHISQYKALQSAYKNKISNPEVAAVYAAHYVLSELFPAQQSPIFDGFINKQVTPLNLSENQIAEAKDNGLAFAIQLLHNRTNDGSQTWADFHPAPPGGPVGEYQFTPNQTYASYPQLAQTTPILIPSPETFDIYGGPLKIPSQEYDAEYNLTITIGNANSPNQTLYEKTTAKFWEAGSNTSALSGELFNITLAILGPNLSVNETAELFAKLAISAYDGAIAGWQGDPNHKPDPTFTPVLKTPSNPEFPSSDSIVAGALILVADFLGIPTTKEIAPFIVNTEGYFLPPRTFTSINAVIQEISLSRVYGGLNFLKSVTNGTQIGLQVSFFVNNGLATLEKRNIAVHSKQTISTFF</sequence>
<proteinExistence type="predicted"/>
<gene>
    <name evidence="2" type="ORF">CSSPJE1EN2_LOCUS18096</name>
</gene>
<dbReference type="PANTHER" id="PTHR34599:SF1">
    <property type="entry name" value="PHOSPHATIDIC ACID PHOSPHATASE TYPE 2_HALOPEROXIDASE DOMAIN-CONTAINING PROTEIN"/>
    <property type="match status" value="1"/>
</dbReference>
<keyword evidence="1" id="KW-0732">Signal</keyword>